<organism evidence="9 10">
    <name type="scientific">Ceratodon purpureus</name>
    <name type="common">Fire moss</name>
    <name type="synonym">Dicranum purpureum</name>
    <dbReference type="NCBI Taxonomy" id="3225"/>
    <lineage>
        <taxon>Eukaryota</taxon>
        <taxon>Viridiplantae</taxon>
        <taxon>Streptophyta</taxon>
        <taxon>Embryophyta</taxon>
        <taxon>Bryophyta</taxon>
        <taxon>Bryophytina</taxon>
        <taxon>Bryopsida</taxon>
        <taxon>Dicranidae</taxon>
        <taxon>Pseudoditrichales</taxon>
        <taxon>Ditrichaceae</taxon>
        <taxon>Ceratodon</taxon>
    </lineage>
</organism>
<evidence type="ECO:0000256" key="7">
    <source>
        <dbReference type="ARBA" id="ARBA00047841"/>
    </source>
</evidence>
<dbReference type="GO" id="GO:0000234">
    <property type="term" value="F:phosphoethanolamine N-methyltransferase activity"/>
    <property type="evidence" value="ECO:0007669"/>
    <property type="project" value="UniProtKB-EC"/>
</dbReference>
<sequence length="83" mass="9150">MMLDSEASKLDLEERPEILGLLPPFKGKDVVEVGAGIGRFTRKLAKTAGHVVAMDFMENFMKRNEDTHGHCGNIDCKCADVTI</sequence>
<dbReference type="AlphaFoldDB" id="A0A8T0HRB6"/>
<evidence type="ECO:0000313" key="9">
    <source>
        <dbReference type="EMBL" id="KAG0573103.1"/>
    </source>
</evidence>
<name>A0A8T0HRB6_CERPU</name>
<comment type="catalytic activity">
    <reaction evidence="6">
        <text>N,N-dimethylethanolamine phosphate + S-adenosyl-L-methionine = phosphocholine + S-adenosyl-L-homocysteine + H(+)</text>
        <dbReference type="Rhea" id="RHEA:25325"/>
        <dbReference type="ChEBI" id="CHEBI:15378"/>
        <dbReference type="ChEBI" id="CHEBI:57856"/>
        <dbReference type="ChEBI" id="CHEBI:58641"/>
        <dbReference type="ChEBI" id="CHEBI:59789"/>
        <dbReference type="ChEBI" id="CHEBI:295975"/>
        <dbReference type="EC" id="2.1.1.103"/>
    </reaction>
    <physiologicalReaction direction="left-to-right" evidence="6">
        <dbReference type="Rhea" id="RHEA:25326"/>
    </physiologicalReaction>
</comment>
<evidence type="ECO:0000313" key="10">
    <source>
        <dbReference type="Proteomes" id="UP000822688"/>
    </source>
</evidence>
<comment type="pathway">
    <text evidence="1">Phospholipid metabolism; phosphatidylcholine biosynthesis.</text>
</comment>
<keyword evidence="10" id="KW-1185">Reference proteome</keyword>
<comment type="caution">
    <text evidence="9">The sequence shown here is derived from an EMBL/GenBank/DDBJ whole genome shotgun (WGS) entry which is preliminary data.</text>
</comment>
<dbReference type="GO" id="GO:0032259">
    <property type="term" value="P:methylation"/>
    <property type="evidence" value="ECO:0007669"/>
    <property type="project" value="UniProtKB-KW"/>
</dbReference>
<dbReference type="InterPro" id="IPR029063">
    <property type="entry name" value="SAM-dependent_MTases_sf"/>
</dbReference>
<proteinExistence type="predicted"/>
<evidence type="ECO:0000256" key="5">
    <source>
        <dbReference type="ARBA" id="ARBA00035674"/>
    </source>
</evidence>
<dbReference type="EMBL" id="CM026426">
    <property type="protein sequence ID" value="KAG0573103.1"/>
    <property type="molecule type" value="Genomic_DNA"/>
</dbReference>
<dbReference type="PANTHER" id="PTHR44307">
    <property type="entry name" value="PHOSPHOETHANOLAMINE METHYLTRANSFERASE"/>
    <property type="match status" value="1"/>
</dbReference>
<accession>A0A8T0HRB6</accession>
<dbReference type="PANTHER" id="PTHR44307:SF2">
    <property type="entry name" value="PHOSPHOETHANOLAMINE METHYLTRANSFERASE ISOFORM X1"/>
    <property type="match status" value="1"/>
</dbReference>
<evidence type="ECO:0000256" key="3">
    <source>
        <dbReference type="ARBA" id="ARBA00022603"/>
    </source>
</evidence>
<dbReference type="SUPFAM" id="SSF53335">
    <property type="entry name" value="S-adenosyl-L-methionine-dependent methyltransferases"/>
    <property type="match status" value="1"/>
</dbReference>
<evidence type="ECO:0000256" key="2">
    <source>
        <dbReference type="ARBA" id="ARBA00005189"/>
    </source>
</evidence>
<dbReference type="Gene3D" id="3.40.50.150">
    <property type="entry name" value="Vaccinia Virus protein VP39"/>
    <property type="match status" value="1"/>
</dbReference>
<evidence type="ECO:0000256" key="4">
    <source>
        <dbReference type="ARBA" id="ARBA00022679"/>
    </source>
</evidence>
<feature type="domain" description="Methyltransferase type 11" evidence="8">
    <location>
        <begin position="31"/>
        <end position="82"/>
    </location>
</feature>
<comment type="catalytic activity">
    <reaction evidence="7">
        <text>N-methylethanolamine phosphate + S-adenosyl-L-methionine = N,N-dimethylethanolamine phosphate + S-adenosyl-L-homocysteine + H(+)</text>
        <dbReference type="Rhea" id="RHEA:25321"/>
        <dbReference type="ChEBI" id="CHEBI:15378"/>
        <dbReference type="ChEBI" id="CHEBI:57781"/>
        <dbReference type="ChEBI" id="CHEBI:57856"/>
        <dbReference type="ChEBI" id="CHEBI:58641"/>
        <dbReference type="ChEBI" id="CHEBI:59789"/>
        <dbReference type="EC" id="2.1.1.103"/>
    </reaction>
    <physiologicalReaction direction="left-to-right" evidence="7">
        <dbReference type="Rhea" id="RHEA:25322"/>
    </physiologicalReaction>
</comment>
<reference evidence="9" key="1">
    <citation type="submission" date="2020-06" db="EMBL/GenBank/DDBJ databases">
        <title>WGS assembly of Ceratodon purpureus strain R40.</title>
        <authorList>
            <person name="Carey S.B."/>
            <person name="Jenkins J."/>
            <person name="Shu S."/>
            <person name="Lovell J.T."/>
            <person name="Sreedasyam A."/>
            <person name="Maumus F."/>
            <person name="Tiley G.P."/>
            <person name="Fernandez-Pozo N."/>
            <person name="Barry K."/>
            <person name="Chen C."/>
            <person name="Wang M."/>
            <person name="Lipzen A."/>
            <person name="Daum C."/>
            <person name="Saski C.A."/>
            <person name="Payton A.C."/>
            <person name="Mcbreen J.C."/>
            <person name="Conrad R.E."/>
            <person name="Kollar L.M."/>
            <person name="Olsson S."/>
            <person name="Huttunen S."/>
            <person name="Landis J.B."/>
            <person name="Wickett N.J."/>
            <person name="Johnson M.G."/>
            <person name="Rensing S.A."/>
            <person name="Grimwood J."/>
            <person name="Schmutz J."/>
            <person name="Mcdaniel S.F."/>
        </authorList>
    </citation>
    <scope>NUCLEOTIDE SEQUENCE</scope>
    <source>
        <strain evidence="9">R40</strain>
    </source>
</reference>
<keyword evidence="3" id="KW-0489">Methyltransferase</keyword>
<protein>
    <recommendedName>
        <fullName evidence="5">phosphoethanolamine N-methyltransferase</fullName>
        <ecNumber evidence="5">2.1.1.103</ecNumber>
    </recommendedName>
</protein>
<evidence type="ECO:0000259" key="8">
    <source>
        <dbReference type="Pfam" id="PF08241"/>
    </source>
</evidence>
<evidence type="ECO:0000256" key="1">
    <source>
        <dbReference type="ARBA" id="ARBA00004969"/>
    </source>
</evidence>
<evidence type="ECO:0000256" key="6">
    <source>
        <dbReference type="ARBA" id="ARBA00047619"/>
    </source>
</evidence>
<dbReference type="Proteomes" id="UP000822688">
    <property type="component" value="Chromosome V"/>
</dbReference>
<dbReference type="InterPro" id="IPR013216">
    <property type="entry name" value="Methyltransf_11"/>
</dbReference>
<dbReference type="Pfam" id="PF08241">
    <property type="entry name" value="Methyltransf_11"/>
    <property type="match status" value="1"/>
</dbReference>
<comment type="pathway">
    <text evidence="2">Lipid metabolism.</text>
</comment>
<gene>
    <name evidence="9" type="ORF">KC19_VG149100</name>
</gene>
<keyword evidence="4" id="KW-0808">Transferase</keyword>
<dbReference type="EC" id="2.1.1.103" evidence="5"/>